<evidence type="ECO:0000256" key="2">
    <source>
        <dbReference type="ARBA" id="ARBA00023027"/>
    </source>
</evidence>
<protein>
    <submittedName>
        <fullName evidence="4">Glyoxylate/hydroxypyruvate reductase A</fullName>
    </submittedName>
</protein>
<dbReference type="GO" id="GO:0051287">
    <property type="term" value="F:NAD binding"/>
    <property type="evidence" value="ECO:0007669"/>
    <property type="project" value="InterPro"/>
</dbReference>
<dbReference type="InterPro" id="IPR036291">
    <property type="entry name" value="NAD(P)-bd_dom_sf"/>
</dbReference>
<dbReference type="AlphaFoldDB" id="A0A511BSE6"/>
<dbReference type="CDD" id="cd12164">
    <property type="entry name" value="GDH_like_2"/>
    <property type="match status" value="1"/>
</dbReference>
<comment type="caution">
    <text evidence="4">The sequence shown here is derived from an EMBL/GenBank/DDBJ whole genome shotgun (WGS) entry which is preliminary data.</text>
</comment>
<sequence length="314" mass="35274">MTVVVPFVGRITGRERRESLDALNARLREIRVMPVEDMTEGERRTARVAVVANPDVEMLRRLPMLEWVQSLWAGVEQLVSELPHERIRIVRMTDPQLATTMAEAVLAWTLYLHRDMPRYRVQQEEARWVQHPLVLPRDRPIGILGMGRLGLAAARKLAENGFPVTGWSRRPWAGTEFRVLNGPSGLEAVLQQSAVVVVLLPLTPQTRHLLDDWRFGQLRKGAALINFARGPIIDRAALLRALDRADVGHAVLDVFDVEPLPPDDPLWRHPRVTVLPHISAPTRTGSASDLAAANLQLFFDRGIVPTGIDREAGY</sequence>
<name>A0A511BSE6_9PROT</name>
<dbReference type="PANTHER" id="PTHR43333">
    <property type="entry name" value="2-HACID_DH_C DOMAIN-CONTAINING PROTEIN"/>
    <property type="match status" value="1"/>
</dbReference>
<organism evidence="4 5">
    <name type="scientific">Swaminathania salitolerans</name>
    <dbReference type="NCBI Taxonomy" id="182838"/>
    <lineage>
        <taxon>Bacteria</taxon>
        <taxon>Pseudomonadati</taxon>
        <taxon>Pseudomonadota</taxon>
        <taxon>Alphaproteobacteria</taxon>
        <taxon>Acetobacterales</taxon>
        <taxon>Acetobacteraceae</taxon>
        <taxon>Swaminathania</taxon>
    </lineage>
</organism>
<keyword evidence="4" id="KW-0670">Pyruvate</keyword>
<dbReference type="RefSeq" id="WP_147091912.1">
    <property type="nucleotide sequence ID" value="NZ_BJVC01000001.1"/>
</dbReference>
<gene>
    <name evidence="4" type="ORF">SSA02_00110</name>
</gene>
<accession>A0A511BSE6</accession>
<dbReference type="SUPFAM" id="SSF52283">
    <property type="entry name" value="Formate/glycerate dehydrogenase catalytic domain-like"/>
    <property type="match status" value="1"/>
</dbReference>
<keyword evidence="1" id="KW-0560">Oxidoreductase</keyword>
<dbReference type="Pfam" id="PF02826">
    <property type="entry name" value="2-Hacid_dh_C"/>
    <property type="match status" value="1"/>
</dbReference>
<evidence type="ECO:0000313" key="5">
    <source>
        <dbReference type="Proteomes" id="UP000321405"/>
    </source>
</evidence>
<dbReference type="GO" id="GO:0016491">
    <property type="term" value="F:oxidoreductase activity"/>
    <property type="evidence" value="ECO:0007669"/>
    <property type="project" value="UniProtKB-KW"/>
</dbReference>
<dbReference type="Proteomes" id="UP000321405">
    <property type="component" value="Unassembled WGS sequence"/>
</dbReference>
<dbReference type="OrthoDB" id="9787219at2"/>
<evidence type="ECO:0000259" key="3">
    <source>
        <dbReference type="Pfam" id="PF02826"/>
    </source>
</evidence>
<dbReference type="PANTHER" id="PTHR43333:SF1">
    <property type="entry name" value="D-ISOMER SPECIFIC 2-HYDROXYACID DEHYDROGENASE NAD-BINDING DOMAIN-CONTAINING PROTEIN"/>
    <property type="match status" value="1"/>
</dbReference>
<evidence type="ECO:0000256" key="1">
    <source>
        <dbReference type="ARBA" id="ARBA00023002"/>
    </source>
</evidence>
<keyword evidence="2" id="KW-0520">NAD</keyword>
<dbReference type="InterPro" id="IPR006140">
    <property type="entry name" value="D-isomer_DH_NAD-bd"/>
</dbReference>
<proteinExistence type="predicted"/>
<evidence type="ECO:0000313" key="4">
    <source>
        <dbReference type="EMBL" id="GEL00848.1"/>
    </source>
</evidence>
<reference evidence="4 5" key="1">
    <citation type="submission" date="2019-07" db="EMBL/GenBank/DDBJ databases">
        <title>Whole genome shotgun sequence of Swaminathania salitolerans NBRC 104436.</title>
        <authorList>
            <person name="Hosoyama A."/>
            <person name="Uohara A."/>
            <person name="Ohji S."/>
            <person name="Ichikawa N."/>
        </authorList>
    </citation>
    <scope>NUCLEOTIDE SEQUENCE [LARGE SCALE GENOMIC DNA]</scope>
    <source>
        <strain evidence="4 5">NBRC 104436</strain>
    </source>
</reference>
<dbReference type="EMBL" id="BJVC01000001">
    <property type="protein sequence ID" value="GEL00848.1"/>
    <property type="molecule type" value="Genomic_DNA"/>
</dbReference>
<dbReference type="SUPFAM" id="SSF51735">
    <property type="entry name" value="NAD(P)-binding Rossmann-fold domains"/>
    <property type="match status" value="1"/>
</dbReference>
<dbReference type="Gene3D" id="3.40.50.720">
    <property type="entry name" value="NAD(P)-binding Rossmann-like Domain"/>
    <property type="match status" value="2"/>
</dbReference>
<feature type="domain" description="D-isomer specific 2-hydroxyacid dehydrogenase NAD-binding" evidence="3">
    <location>
        <begin position="108"/>
        <end position="279"/>
    </location>
</feature>
<keyword evidence="5" id="KW-1185">Reference proteome</keyword>